<gene>
    <name evidence="10" type="ORF">HHO37_03395</name>
</gene>
<evidence type="ECO:0000256" key="5">
    <source>
        <dbReference type="SAM" id="Coils"/>
    </source>
</evidence>
<dbReference type="Gene3D" id="2.60.40.740">
    <property type="match status" value="1"/>
</dbReference>
<dbReference type="RefSeq" id="WP_193523189.1">
    <property type="nucleotide sequence ID" value="NZ_JABASA010000005.1"/>
</dbReference>
<feature type="region of interest" description="Disordered" evidence="6">
    <location>
        <begin position="610"/>
        <end position="636"/>
    </location>
</feature>
<keyword evidence="5" id="KW-0175">Coiled coil</keyword>
<protein>
    <submittedName>
        <fullName evidence="10">LPXTG cell wall anchor domain-containing protein</fullName>
    </submittedName>
</protein>
<dbReference type="AlphaFoldDB" id="A0A7X9LF70"/>
<keyword evidence="7" id="KW-0472">Membrane</keyword>
<dbReference type="InterPro" id="IPR032300">
    <property type="entry name" value="Antigen_C"/>
</dbReference>
<evidence type="ECO:0000256" key="2">
    <source>
        <dbReference type="ARBA" id="ARBA00022525"/>
    </source>
</evidence>
<evidence type="ECO:0000256" key="6">
    <source>
        <dbReference type="SAM" id="MobiDB-lite"/>
    </source>
</evidence>
<dbReference type="InterPro" id="IPR021197">
    <property type="entry name" value="Cross-wall-target_lipo_motif"/>
</dbReference>
<dbReference type="Pfam" id="PF16364">
    <property type="entry name" value="Antigen_C"/>
    <property type="match status" value="1"/>
</dbReference>
<dbReference type="PROSITE" id="PS50847">
    <property type="entry name" value="GRAM_POS_ANCHORING"/>
    <property type="match status" value="1"/>
</dbReference>
<accession>A0A7X9LF70</accession>
<proteinExistence type="predicted"/>
<keyword evidence="1" id="KW-0134">Cell wall</keyword>
<evidence type="ECO:0000256" key="1">
    <source>
        <dbReference type="ARBA" id="ARBA00022512"/>
    </source>
</evidence>
<feature type="transmembrane region" description="Helical" evidence="7">
    <location>
        <begin position="653"/>
        <end position="672"/>
    </location>
</feature>
<evidence type="ECO:0000256" key="7">
    <source>
        <dbReference type="SAM" id="Phobius"/>
    </source>
</evidence>
<dbReference type="InterPro" id="IPR019931">
    <property type="entry name" value="LPXTG_anchor"/>
</dbReference>
<evidence type="ECO:0000313" key="11">
    <source>
        <dbReference type="Proteomes" id="UP000532121"/>
    </source>
</evidence>
<dbReference type="EMBL" id="JABASA010000005">
    <property type="protein sequence ID" value="NMD48740.1"/>
    <property type="molecule type" value="Genomic_DNA"/>
</dbReference>
<comment type="caution">
    <text evidence="10">The sequence shown here is derived from an EMBL/GenBank/DDBJ whole genome shotgun (WGS) entry which is preliminary data.</text>
</comment>
<organism evidence="10 11">
    <name type="scientific">Streptococcus ratti</name>
    <dbReference type="NCBI Taxonomy" id="1341"/>
    <lineage>
        <taxon>Bacteria</taxon>
        <taxon>Bacillati</taxon>
        <taxon>Bacillota</taxon>
        <taxon>Bacilli</taxon>
        <taxon>Lactobacillales</taxon>
        <taxon>Streptococcaceae</taxon>
        <taxon>Streptococcus</taxon>
    </lineage>
</organism>
<keyword evidence="3 8" id="KW-0732">Signal</keyword>
<evidence type="ECO:0000256" key="8">
    <source>
        <dbReference type="SAM" id="SignalP"/>
    </source>
</evidence>
<dbReference type="NCBIfam" id="TIGR03726">
    <property type="entry name" value="strep_RK_lipo"/>
    <property type="match status" value="1"/>
</dbReference>
<reference evidence="10 11" key="1">
    <citation type="submission" date="2020-04" db="EMBL/GenBank/DDBJ databases">
        <title>MicrobeNet Type strains.</title>
        <authorList>
            <person name="Nicholson A.C."/>
        </authorList>
    </citation>
    <scope>NUCLEOTIDE SEQUENCE [LARGE SCALE GENOMIC DNA]</scope>
    <source>
        <strain evidence="10 11">DSM 22768</strain>
    </source>
</reference>
<keyword evidence="4" id="KW-0572">Peptidoglycan-anchor</keyword>
<name>A0A7X9LF70_STRRT</name>
<feature type="domain" description="Gram-positive cocci surface proteins LPxTG" evidence="9">
    <location>
        <begin position="646"/>
        <end position="678"/>
    </location>
</feature>
<feature type="coiled-coil region" evidence="5">
    <location>
        <begin position="98"/>
        <end position="125"/>
    </location>
</feature>
<evidence type="ECO:0000256" key="4">
    <source>
        <dbReference type="ARBA" id="ARBA00023088"/>
    </source>
</evidence>
<keyword evidence="2" id="KW-0964">Secreted</keyword>
<evidence type="ECO:0000313" key="10">
    <source>
        <dbReference type="EMBL" id="NMD48740.1"/>
    </source>
</evidence>
<dbReference type="NCBIfam" id="TIGR01167">
    <property type="entry name" value="LPXTG_anchor"/>
    <property type="match status" value="1"/>
</dbReference>
<feature type="compositionally biased region" description="Pro residues" evidence="6">
    <location>
        <begin position="620"/>
        <end position="630"/>
    </location>
</feature>
<dbReference type="Proteomes" id="UP000532121">
    <property type="component" value="Unassembled WGS sequence"/>
</dbReference>
<evidence type="ECO:0000259" key="9">
    <source>
        <dbReference type="PROSITE" id="PS50847"/>
    </source>
</evidence>
<keyword evidence="7" id="KW-1133">Transmembrane helix</keyword>
<sequence length="678" mass="71551">MNQKKGRGFYRKSKAYGLVCGIALAGAFFFGTASASADEVVQTAPAPADTTVAETPTVSEVVQPNQALTDAISNAEAVTGQPVTQDVTQEVATETVANDNYDAQAQTINQQVADYQAEQEAVKEAVKAGETNPEIPTYGQGSNGNYTASDSWTNLKSATIDNDIHVAAEGTVSTVADLTNGNYTIKVYSDTAGKLTDSHIISKISWGDVAVSGASATTVDQMQLQNEALGGSGSIYDFTTGGTTRLYSVKQGEWVTIPGAVVLADGSVKDLLARFTKTDEALAVGGDWVNIWNANGLVNYINGGSLIGQRPGDGITVEYQVSDGTNGSTKYIWVTSNFDIDGGQILTLENGDTALVSIGGGMRINGQAASGLELSSDEALGYSYGKAMTGNALDGGNSIPDGTVVYVAYTGTLKHNLKNTPGGNSNGVANGDFGLALNVHIPIAPQLSYHLNAVPKELSVIKDVLNQAGVSINNGTLKLGESGTYSLTGAFLSKDRLEKAITQYDFEDLLDTEHDKYTGYKVYAFIPIKLKDGTVLESKADLAAYAKQTYDESNGRFYVSLNSDFLASVADDSDFQVAVDIQFERIKTGTVENTFTNIVNGQRVVSNTVVTHTPSEPDPETPAPEQPKPETPVEEAPVAQQAVVSLPQTGESVSVFSILSGICLVILGFLGIRRKKHA</sequence>
<feature type="chain" id="PRO_5030528656" evidence="8">
    <location>
        <begin position="36"/>
        <end position="678"/>
    </location>
</feature>
<evidence type="ECO:0000256" key="3">
    <source>
        <dbReference type="ARBA" id="ARBA00022729"/>
    </source>
</evidence>
<feature type="signal peptide" evidence="8">
    <location>
        <begin position="1"/>
        <end position="35"/>
    </location>
</feature>
<keyword evidence="7" id="KW-0812">Transmembrane</keyword>